<dbReference type="KEGG" id="bbel:109470837"/>
<evidence type="ECO:0000256" key="1">
    <source>
        <dbReference type="ARBA" id="ARBA00022614"/>
    </source>
</evidence>
<feature type="chain" id="PRO_5028020903" evidence="4">
    <location>
        <begin position="25"/>
        <end position="843"/>
    </location>
</feature>
<dbReference type="AlphaFoldDB" id="A0A6P4YUN0"/>
<dbReference type="GeneID" id="109470837"/>
<gene>
    <name evidence="6" type="primary">LOC109470837</name>
</gene>
<evidence type="ECO:0000256" key="3">
    <source>
        <dbReference type="SAM" id="MobiDB-lite"/>
    </source>
</evidence>
<proteinExistence type="predicted"/>
<keyword evidence="4" id="KW-0732">Signal</keyword>
<feature type="compositionally biased region" description="Polar residues" evidence="3">
    <location>
        <begin position="832"/>
        <end position="843"/>
    </location>
</feature>
<keyword evidence="2" id="KW-0677">Repeat</keyword>
<feature type="region of interest" description="Disordered" evidence="3">
    <location>
        <begin position="777"/>
        <end position="843"/>
    </location>
</feature>
<dbReference type="PANTHER" id="PTHR45617">
    <property type="entry name" value="LEUCINE RICH REPEAT FAMILY PROTEIN"/>
    <property type="match status" value="1"/>
</dbReference>
<organism evidence="5 6">
    <name type="scientific">Branchiostoma belcheri</name>
    <name type="common">Amphioxus</name>
    <dbReference type="NCBI Taxonomy" id="7741"/>
    <lineage>
        <taxon>Eukaryota</taxon>
        <taxon>Metazoa</taxon>
        <taxon>Chordata</taxon>
        <taxon>Cephalochordata</taxon>
        <taxon>Leptocardii</taxon>
        <taxon>Amphioxiformes</taxon>
        <taxon>Branchiostomatidae</taxon>
        <taxon>Branchiostoma</taxon>
    </lineage>
</organism>
<dbReference type="PROSITE" id="PS51450">
    <property type="entry name" value="LRR"/>
    <property type="match status" value="2"/>
</dbReference>
<evidence type="ECO:0000256" key="4">
    <source>
        <dbReference type="SAM" id="SignalP"/>
    </source>
</evidence>
<dbReference type="RefSeq" id="XP_019625484.1">
    <property type="nucleotide sequence ID" value="XM_019769925.1"/>
</dbReference>
<dbReference type="SMART" id="SM00369">
    <property type="entry name" value="LRR_TYP"/>
    <property type="match status" value="6"/>
</dbReference>
<dbReference type="PANTHER" id="PTHR45617:SF169">
    <property type="entry name" value="LRRCT DOMAIN-CONTAINING PROTEIN"/>
    <property type="match status" value="1"/>
</dbReference>
<reference evidence="6" key="1">
    <citation type="submission" date="2025-08" db="UniProtKB">
        <authorList>
            <consortium name="RefSeq"/>
        </authorList>
    </citation>
    <scope>IDENTIFICATION</scope>
    <source>
        <tissue evidence="6">Gonad</tissue>
    </source>
</reference>
<evidence type="ECO:0000313" key="6">
    <source>
        <dbReference type="RefSeq" id="XP_019625484.1"/>
    </source>
</evidence>
<dbReference type="InterPro" id="IPR003591">
    <property type="entry name" value="Leu-rich_rpt_typical-subtyp"/>
</dbReference>
<dbReference type="OrthoDB" id="10027811at2759"/>
<keyword evidence="1" id="KW-0433">Leucine-rich repeat</keyword>
<dbReference type="InterPro" id="IPR001611">
    <property type="entry name" value="Leu-rich_rpt"/>
</dbReference>
<evidence type="ECO:0000256" key="2">
    <source>
        <dbReference type="ARBA" id="ARBA00022737"/>
    </source>
</evidence>
<feature type="signal peptide" evidence="4">
    <location>
        <begin position="1"/>
        <end position="24"/>
    </location>
</feature>
<evidence type="ECO:0000313" key="5">
    <source>
        <dbReference type="Proteomes" id="UP000515135"/>
    </source>
</evidence>
<name>A0A6P4YUN0_BRABE</name>
<dbReference type="Pfam" id="PF13855">
    <property type="entry name" value="LRR_8"/>
    <property type="match status" value="2"/>
</dbReference>
<accession>A0A6P4YUN0</accession>
<dbReference type="InterPro" id="IPR032675">
    <property type="entry name" value="LRR_dom_sf"/>
</dbReference>
<keyword evidence="5" id="KW-1185">Reference proteome</keyword>
<sequence length="843" mass="92197">MAVSWVVKLYLVLAVRLVVPCVEAGDWQHCQKVSRERCSVGDSRSGGPKYRYDIGGYGSKDYGPYKGPFDYIFWSQAYVSCYNCTGNENVSVSSVLNATLSPFQQDITILLVVDHNTGIMSSGDTSALSDLPCGTYCRVWLVNCNITTIEAGAFAKLSQVQTLVIWRSNLQTLKSGTFEGMGGLKHLLLLGNNITCLEAGTFQGLPRLGYLYLVENHILTMPAGVLRGLQSEWLDVSMNSISHIAPGVLQDAGPVQHIYAIKNRLQSVSVGMFAGLEQLRLLYLQDNKISSIADGAFVSNKLLRTLDLSGNKLTFLSGLWFVPDKAYPRVNVKGNAIAAVVHASRLATFLLPNNPLRCTCANIGLYERMWTLWKSQWHFPLRSMISIQAGCPSISLLRTPPVAVNASALPCPAPFVEIVDVERNQHPQVYKASGNVYWEDLPHVFWTFANGSEYSMNITHNTNTTAHASLAIGNLTVSVVTYIKAEGWVKCKGSENKTGSRKHESCSNYMGKSTFTFWLTTAENVTVTNCSCTVVSEIGSYTVNFDMSLQTTSLTQPTIHTQPATHTEPTSHIQQTTYLQPTAQTQPLSTSKSLWMIVLSSLFTILMVLTRIAWRYSTEGHRVARQNVQENHSVEGAPGPREGVARLPSVSSVIVPYAVAYGDTIANAGTSDDQITPYAITYDVEDDDITPYAEGHLRDHDSLCESDDSDSSEIVPYGVSKICDKYVSGDGKETQENTSVTYRNDNLSSSEGPVSKMYGKDEPKETILNDSVKVIIHQPNPSPLPASDHSEAACSTASPLPEAVAINNQATPNDHDTETNDVSVEDDAKSEQVISVATVSKDD</sequence>
<protein>
    <submittedName>
        <fullName evidence="6">Uncharacterized protein LOC109470837</fullName>
    </submittedName>
</protein>
<dbReference type="Proteomes" id="UP000515135">
    <property type="component" value="Unplaced"/>
</dbReference>
<dbReference type="Gene3D" id="3.80.10.10">
    <property type="entry name" value="Ribonuclease Inhibitor"/>
    <property type="match status" value="2"/>
</dbReference>
<dbReference type="SUPFAM" id="SSF52058">
    <property type="entry name" value="L domain-like"/>
    <property type="match status" value="1"/>
</dbReference>